<name>A0AAE3XGS7_9DEIO</name>
<evidence type="ECO:0000256" key="1">
    <source>
        <dbReference type="SAM" id="Phobius"/>
    </source>
</evidence>
<comment type="caution">
    <text evidence="2">The sequence shown here is derived from an EMBL/GenBank/DDBJ whole genome shotgun (WGS) entry which is preliminary data.</text>
</comment>
<evidence type="ECO:0000313" key="2">
    <source>
        <dbReference type="EMBL" id="MDR6220619.1"/>
    </source>
</evidence>
<feature type="transmembrane region" description="Helical" evidence="1">
    <location>
        <begin position="44"/>
        <end position="64"/>
    </location>
</feature>
<keyword evidence="1" id="KW-0472">Membrane</keyword>
<proteinExistence type="predicted"/>
<organism evidence="2 3">
    <name type="scientific">Deinococcus soli</name>
    <name type="common">ex Cha et al. 2016</name>
    <dbReference type="NCBI Taxonomy" id="1309411"/>
    <lineage>
        <taxon>Bacteria</taxon>
        <taxon>Thermotogati</taxon>
        <taxon>Deinococcota</taxon>
        <taxon>Deinococci</taxon>
        <taxon>Deinococcales</taxon>
        <taxon>Deinococcaceae</taxon>
        <taxon>Deinococcus</taxon>
    </lineage>
</organism>
<dbReference type="Proteomes" id="UP001185331">
    <property type="component" value="Unassembled WGS sequence"/>
</dbReference>
<keyword evidence="1" id="KW-1133">Transmembrane helix</keyword>
<dbReference type="AlphaFoldDB" id="A0AAE3XGS7"/>
<gene>
    <name evidence="2" type="ORF">J2Y00_004244</name>
</gene>
<evidence type="ECO:0000313" key="3">
    <source>
        <dbReference type="Proteomes" id="UP001185331"/>
    </source>
</evidence>
<dbReference type="RefSeq" id="WP_217610407.1">
    <property type="nucleotide sequence ID" value="NZ_JAVDQJ010000013.1"/>
</dbReference>
<accession>A0AAE3XGS7</accession>
<protein>
    <submittedName>
        <fullName evidence="2">Uncharacterized protein</fullName>
    </submittedName>
</protein>
<feature type="transmembrane region" description="Helical" evidence="1">
    <location>
        <begin position="76"/>
        <end position="98"/>
    </location>
</feature>
<reference evidence="2" key="1">
    <citation type="submission" date="2023-07" db="EMBL/GenBank/DDBJ databases">
        <title>Sorghum-associated microbial communities from plants grown in Nebraska, USA.</title>
        <authorList>
            <person name="Schachtman D."/>
        </authorList>
    </citation>
    <scope>NUCLEOTIDE SEQUENCE</scope>
    <source>
        <strain evidence="2">BE330</strain>
    </source>
</reference>
<dbReference type="EMBL" id="JAVDQK010000015">
    <property type="protein sequence ID" value="MDR6220619.1"/>
    <property type="molecule type" value="Genomic_DNA"/>
</dbReference>
<sequence length="144" mass="16444">MNPGTAPARRDRQISQMRRLELLFIIVCSALFVLAARFPTNLGAHWGLMTAALIGGQFIWFRQYRVLDERARLRFLKAWMVTGMFLSNAVALLLLWSFLSTMNTAGAPLNTPPPLPFWPVYLALVGSMLIMWVTNRYLRWKDGA</sequence>
<feature type="transmembrane region" description="Helical" evidence="1">
    <location>
        <begin position="118"/>
        <end position="138"/>
    </location>
</feature>
<keyword evidence="1" id="KW-0812">Transmembrane</keyword>
<feature type="transmembrane region" description="Helical" evidence="1">
    <location>
        <begin position="20"/>
        <end position="38"/>
    </location>
</feature>